<proteinExistence type="predicted"/>
<dbReference type="EMBL" id="MU005569">
    <property type="protein sequence ID" value="KAF2691414.1"/>
    <property type="molecule type" value="Genomic_DNA"/>
</dbReference>
<evidence type="ECO:0000313" key="1">
    <source>
        <dbReference type="EMBL" id="KAF2691414.1"/>
    </source>
</evidence>
<name>A0A6G1JLI9_9PLEO</name>
<organism evidence="1 2">
    <name type="scientific">Lentithecium fluviatile CBS 122367</name>
    <dbReference type="NCBI Taxonomy" id="1168545"/>
    <lineage>
        <taxon>Eukaryota</taxon>
        <taxon>Fungi</taxon>
        <taxon>Dikarya</taxon>
        <taxon>Ascomycota</taxon>
        <taxon>Pezizomycotina</taxon>
        <taxon>Dothideomycetes</taxon>
        <taxon>Pleosporomycetidae</taxon>
        <taxon>Pleosporales</taxon>
        <taxon>Massarineae</taxon>
        <taxon>Lentitheciaceae</taxon>
        <taxon>Lentithecium</taxon>
    </lineage>
</organism>
<dbReference type="Proteomes" id="UP000799291">
    <property type="component" value="Unassembled WGS sequence"/>
</dbReference>
<protein>
    <submittedName>
        <fullName evidence="1">Uncharacterized protein</fullName>
    </submittedName>
</protein>
<keyword evidence="2" id="KW-1185">Reference proteome</keyword>
<sequence length="277" mass="31356">MENSVLSPGAKGYEPVVHGDMTYSKRRNAAIITKIFNAFRNRKASVSADQSFAMHGVLQQLGLNLPMVDYNKTLGQVYQELFTSILAWNSTVTSPLAMAAGSLWKDVPSWVPNLELEQLKSGMMDYFFVDSRLCNGVYNKRRFLYHYTSLRKHARHHFICDSEGAVPRKASLPSFKDRLPPLGNHDTFHWCKYIGEDRKLFATVDRYVGSASRLQDFPEGDVIAKIPGLGTALVLREVNHPEYNVAGHEFIPGFVEARGETGTEPVRRTEEDYEQLH</sequence>
<dbReference type="OrthoDB" id="194358at2759"/>
<reference evidence="1" key="1">
    <citation type="journal article" date="2020" name="Stud. Mycol.">
        <title>101 Dothideomycetes genomes: a test case for predicting lifestyles and emergence of pathogens.</title>
        <authorList>
            <person name="Haridas S."/>
            <person name="Albert R."/>
            <person name="Binder M."/>
            <person name="Bloem J."/>
            <person name="Labutti K."/>
            <person name="Salamov A."/>
            <person name="Andreopoulos B."/>
            <person name="Baker S."/>
            <person name="Barry K."/>
            <person name="Bills G."/>
            <person name="Bluhm B."/>
            <person name="Cannon C."/>
            <person name="Castanera R."/>
            <person name="Culley D."/>
            <person name="Daum C."/>
            <person name="Ezra D."/>
            <person name="Gonzalez J."/>
            <person name="Henrissat B."/>
            <person name="Kuo A."/>
            <person name="Liang C."/>
            <person name="Lipzen A."/>
            <person name="Lutzoni F."/>
            <person name="Magnuson J."/>
            <person name="Mondo S."/>
            <person name="Nolan M."/>
            <person name="Ohm R."/>
            <person name="Pangilinan J."/>
            <person name="Park H.-J."/>
            <person name="Ramirez L."/>
            <person name="Alfaro M."/>
            <person name="Sun H."/>
            <person name="Tritt A."/>
            <person name="Yoshinaga Y."/>
            <person name="Zwiers L.-H."/>
            <person name="Turgeon B."/>
            <person name="Goodwin S."/>
            <person name="Spatafora J."/>
            <person name="Crous P."/>
            <person name="Grigoriev I."/>
        </authorList>
    </citation>
    <scope>NUCLEOTIDE SEQUENCE</scope>
    <source>
        <strain evidence="1">CBS 122367</strain>
    </source>
</reference>
<accession>A0A6G1JLI9</accession>
<gene>
    <name evidence="1" type="ORF">K458DRAFT_397907</name>
</gene>
<evidence type="ECO:0000313" key="2">
    <source>
        <dbReference type="Proteomes" id="UP000799291"/>
    </source>
</evidence>
<dbReference type="AlphaFoldDB" id="A0A6G1JLI9"/>